<proteinExistence type="predicted"/>
<feature type="region of interest" description="Disordered" evidence="1">
    <location>
        <begin position="1"/>
        <end position="42"/>
    </location>
</feature>
<dbReference type="AlphaFoldDB" id="A0A3M6U951"/>
<organism evidence="2 3">
    <name type="scientific">Pocillopora damicornis</name>
    <name type="common">Cauliflower coral</name>
    <name type="synonym">Millepora damicornis</name>
    <dbReference type="NCBI Taxonomy" id="46731"/>
    <lineage>
        <taxon>Eukaryota</taxon>
        <taxon>Metazoa</taxon>
        <taxon>Cnidaria</taxon>
        <taxon>Anthozoa</taxon>
        <taxon>Hexacorallia</taxon>
        <taxon>Scleractinia</taxon>
        <taxon>Astrocoeniina</taxon>
        <taxon>Pocilloporidae</taxon>
        <taxon>Pocillopora</taxon>
    </lineage>
</organism>
<reference evidence="2 3" key="1">
    <citation type="journal article" date="2018" name="Sci. Rep.">
        <title>Comparative analysis of the Pocillopora damicornis genome highlights role of immune system in coral evolution.</title>
        <authorList>
            <person name="Cunning R."/>
            <person name="Bay R.A."/>
            <person name="Gillette P."/>
            <person name="Baker A.C."/>
            <person name="Traylor-Knowles N."/>
        </authorList>
    </citation>
    <scope>NUCLEOTIDE SEQUENCE [LARGE SCALE GENOMIC DNA]</scope>
    <source>
        <strain evidence="2">RSMAS</strain>
        <tissue evidence="2">Whole animal</tissue>
    </source>
</reference>
<evidence type="ECO:0000256" key="1">
    <source>
        <dbReference type="SAM" id="MobiDB-lite"/>
    </source>
</evidence>
<name>A0A3M6U951_POCDA</name>
<keyword evidence="3" id="KW-1185">Reference proteome</keyword>
<dbReference type="Proteomes" id="UP000275408">
    <property type="component" value="Unassembled WGS sequence"/>
</dbReference>
<protein>
    <submittedName>
        <fullName evidence="2">Uncharacterized protein</fullName>
    </submittedName>
</protein>
<comment type="caution">
    <text evidence="2">The sequence shown here is derived from an EMBL/GenBank/DDBJ whole genome shotgun (WGS) entry which is preliminary data.</text>
</comment>
<dbReference type="EMBL" id="RCHS01002005">
    <property type="protein sequence ID" value="RMX50187.1"/>
    <property type="molecule type" value="Genomic_DNA"/>
</dbReference>
<feature type="compositionally biased region" description="Basic and acidic residues" evidence="1">
    <location>
        <begin position="15"/>
        <end position="24"/>
    </location>
</feature>
<evidence type="ECO:0000313" key="3">
    <source>
        <dbReference type="Proteomes" id="UP000275408"/>
    </source>
</evidence>
<evidence type="ECO:0000313" key="2">
    <source>
        <dbReference type="EMBL" id="RMX50187.1"/>
    </source>
</evidence>
<accession>A0A3M6U951</accession>
<gene>
    <name evidence="2" type="ORF">pdam_00004789</name>
</gene>
<sequence>MMRFHAAYARRRRKSESQNAEKTDTGVGKSPNKNDERKALQNNVSVERAMGLRRKFHKKSMLRKQSTDGSKVYDKVMRKLQQMSSALERSETLERDFERDLNDLLGKLQCVDVEVVKERAKGQFPSKN</sequence>